<protein>
    <submittedName>
        <fullName evidence="3">Polyisoprenoid-binding protein YceI</fullName>
    </submittedName>
</protein>
<dbReference type="SMART" id="SM00867">
    <property type="entry name" value="YceI"/>
    <property type="match status" value="1"/>
</dbReference>
<accession>A0A1H6VJH4</accession>
<dbReference type="Proteomes" id="UP000183077">
    <property type="component" value="Unassembled WGS sequence"/>
</dbReference>
<dbReference type="Pfam" id="PF04264">
    <property type="entry name" value="YceI"/>
    <property type="match status" value="1"/>
</dbReference>
<dbReference type="Gene3D" id="2.40.128.110">
    <property type="entry name" value="Lipid/polyisoprenoid-binding, YceI-like"/>
    <property type="match status" value="1"/>
</dbReference>
<feature type="domain" description="Lipid/polyisoprenoid-binding YceI-like" evidence="2">
    <location>
        <begin position="50"/>
        <end position="238"/>
    </location>
</feature>
<organism evidence="3 4">
    <name type="scientific">Myroides marinus</name>
    <dbReference type="NCBI Taxonomy" id="703342"/>
    <lineage>
        <taxon>Bacteria</taxon>
        <taxon>Pseudomonadati</taxon>
        <taxon>Bacteroidota</taxon>
        <taxon>Flavobacteriia</taxon>
        <taxon>Flavobacteriales</taxon>
        <taxon>Flavobacteriaceae</taxon>
        <taxon>Myroides</taxon>
    </lineage>
</organism>
<keyword evidence="1" id="KW-0732">Signal</keyword>
<evidence type="ECO:0000313" key="4">
    <source>
        <dbReference type="Proteomes" id="UP000183077"/>
    </source>
</evidence>
<dbReference type="AlphaFoldDB" id="A0A1H6VJH4"/>
<name>A0A1H6VJH4_9FLAO</name>
<evidence type="ECO:0000259" key="2">
    <source>
        <dbReference type="SMART" id="SM00867"/>
    </source>
</evidence>
<dbReference type="PROSITE" id="PS51257">
    <property type="entry name" value="PROKAR_LIPOPROTEIN"/>
    <property type="match status" value="1"/>
</dbReference>
<dbReference type="InterPro" id="IPR007372">
    <property type="entry name" value="Lipid/polyisoprenoid-bd_YceI"/>
</dbReference>
<feature type="chain" id="PRO_5010360940" evidence="1">
    <location>
        <begin position="26"/>
        <end position="242"/>
    </location>
</feature>
<sequence>MFNKLAYKMKKIVLSLAVIATLTLASCGNKNADKATTTTEQEVAVEQGDKYSINLTESNVTWKVGHKGGVNPRYGTLTLKAGDIAIDANGLNAGSYTIDMTSINADIASVDNDATKKGDLEGHLKSADFFNVEANPTVDFKITKVEDFDAAKHTSKVEGANKVVSGNLTILGKTVNITFPAKVTVENGKAVMDASFVADRTEWGLVFGTTDKDSGAALNPADWAISKDMEIGIHLVADKVAE</sequence>
<dbReference type="SUPFAM" id="SSF101874">
    <property type="entry name" value="YceI-like"/>
    <property type="match status" value="1"/>
</dbReference>
<proteinExistence type="predicted"/>
<reference evidence="3 4" key="1">
    <citation type="submission" date="2016-10" db="EMBL/GenBank/DDBJ databases">
        <authorList>
            <person name="de Groot N.N."/>
        </authorList>
    </citation>
    <scope>NUCLEOTIDE SEQUENCE [LARGE SCALE GENOMIC DNA]</scope>
    <source>
        <strain evidence="3 4">DSM 23048</strain>
    </source>
</reference>
<dbReference type="EMBL" id="FNYS01000009">
    <property type="protein sequence ID" value="SEJ01817.1"/>
    <property type="molecule type" value="Genomic_DNA"/>
</dbReference>
<evidence type="ECO:0000256" key="1">
    <source>
        <dbReference type="SAM" id="SignalP"/>
    </source>
</evidence>
<dbReference type="PANTHER" id="PTHR34406:SF1">
    <property type="entry name" value="PROTEIN YCEI"/>
    <property type="match status" value="1"/>
</dbReference>
<evidence type="ECO:0000313" key="3">
    <source>
        <dbReference type="EMBL" id="SEJ01817.1"/>
    </source>
</evidence>
<dbReference type="PANTHER" id="PTHR34406">
    <property type="entry name" value="PROTEIN YCEI"/>
    <property type="match status" value="1"/>
</dbReference>
<gene>
    <name evidence="3" type="ORF">SAMN04488018_10989</name>
</gene>
<dbReference type="InterPro" id="IPR036761">
    <property type="entry name" value="TTHA0802/YceI-like_sf"/>
</dbReference>
<feature type="signal peptide" evidence="1">
    <location>
        <begin position="1"/>
        <end position="25"/>
    </location>
</feature>